<feature type="compositionally biased region" description="Basic and acidic residues" evidence="1">
    <location>
        <begin position="9"/>
        <end position="18"/>
    </location>
</feature>
<feature type="region of interest" description="Disordered" evidence="1">
    <location>
        <begin position="1"/>
        <end position="31"/>
    </location>
</feature>
<organism evidence="2 3">
    <name type="scientific">Aegilops tauschii subsp. strangulata</name>
    <name type="common">Goatgrass</name>
    <dbReference type="NCBI Taxonomy" id="200361"/>
    <lineage>
        <taxon>Eukaryota</taxon>
        <taxon>Viridiplantae</taxon>
        <taxon>Streptophyta</taxon>
        <taxon>Embryophyta</taxon>
        <taxon>Tracheophyta</taxon>
        <taxon>Spermatophyta</taxon>
        <taxon>Magnoliopsida</taxon>
        <taxon>Liliopsida</taxon>
        <taxon>Poales</taxon>
        <taxon>Poaceae</taxon>
        <taxon>BOP clade</taxon>
        <taxon>Pooideae</taxon>
        <taxon>Triticodae</taxon>
        <taxon>Triticeae</taxon>
        <taxon>Triticinae</taxon>
        <taxon>Aegilops</taxon>
    </lineage>
</organism>
<name>A0A452ZVL1_AEGTS</name>
<protein>
    <submittedName>
        <fullName evidence="2">Uncharacterized protein</fullName>
    </submittedName>
</protein>
<accession>A0A452ZVL1</accession>
<reference evidence="3" key="2">
    <citation type="journal article" date="2017" name="Nat. Plants">
        <title>The Aegilops tauschii genome reveals multiple impacts of transposons.</title>
        <authorList>
            <person name="Zhao G."/>
            <person name="Zou C."/>
            <person name="Li K."/>
            <person name="Wang K."/>
            <person name="Li T."/>
            <person name="Gao L."/>
            <person name="Zhang X."/>
            <person name="Wang H."/>
            <person name="Yang Z."/>
            <person name="Liu X."/>
            <person name="Jiang W."/>
            <person name="Mao L."/>
            <person name="Kong X."/>
            <person name="Jiao Y."/>
            <person name="Jia J."/>
        </authorList>
    </citation>
    <scope>NUCLEOTIDE SEQUENCE [LARGE SCALE GENOMIC DNA]</scope>
    <source>
        <strain evidence="3">cv. AL8/78</strain>
    </source>
</reference>
<reference evidence="3" key="1">
    <citation type="journal article" date="2014" name="Science">
        <title>Ancient hybridizations among the ancestral genomes of bread wheat.</title>
        <authorList>
            <consortium name="International Wheat Genome Sequencing Consortium,"/>
            <person name="Marcussen T."/>
            <person name="Sandve S.R."/>
            <person name="Heier L."/>
            <person name="Spannagl M."/>
            <person name="Pfeifer M."/>
            <person name="Jakobsen K.S."/>
            <person name="Wulff B.B."/>
            <person name="Steuernagel B."/>
            <person name="Mayer K.F."/>
            <person name="Olsen O.A."/>
        </authorList>
    </citation>
    <scope>NUCLEOTIDE SEQUENCE [LARGE SCALE GENOMIC DNA]</scope>
    <source>
        <strain evidence="3">cv. AL8/78</strain>
    </source>
</reference>
<proteinExistence type="predicted"/>
<dbReference type="EnsemblPlants" id="AET1Gv20938700.23">
    <property type="protein sequence ID" value="AET1Gv20938700.23"/>
    <property type="gene ID" value="AET1Gv20938700"/>
</dbReference>
<evidence type="ECO:0000313" key="3">
    <source>
        <dbReference type="Proteomes" id="UP000015105"/>
    </source>
</evidence>
<evidence type="ECO:0000256" key="1">
    <source>
        <dbReference type="SAM" id="MobiDB-lite"/>
    </source>
</evidence>
<evidence type="ECO:0000313" key="2">
    <source>
        <dbReference type="EnsemblPlants" id="AET1Gv20938700.23"/>
    </source>
</evidence>
<reference evidence="2" key="3">
    <citation type="journal article" date="2017" name="Nature">
        <title>Genome sequence of the progenitor of the wheat D genome Aegilops tauschii.</title>
        <authorList>
            <person name="Luo M.C."/>
            <person name="Gu Y.Q."/>
            <person name="Puiu D."/>
            <person name="Wang H."/>
            <person name="Twardziok S.O."/>
            <person name="Deal K.R."/>
            <person name="Huo N."/>
            <person name="Zhu T."/>
            <person name="Wang L."/>
            <person name="Wang Y."/>
            <person name="McGuire P.E."/>
            <person name="Liu S."/>
            <person name="Long H."/>
            <person name="Ramasamy R.K."/>
            <person name="Rodriguez J.C."/>
            <person name="Van S.L."/>
            <person name="Yuan L."/>
            <person name="Wang Z."/>
            <person name="Xia Z."/>
            <person name="Xiao L."/>
            <person name="Anderson O.D."/>
            <person name="Ouyang S."/>
            <person name="Liang Y."/>
            <person name="Zimin A.V."/>
            <person name="Pertea G."/>
            <person name="Qi P."/>
            <person name="Bennetzen J.L."/>
            <person name="Dai X."/>
            <person name="Dawson M.W."/>
            <person name="Muller H.G."/>
            <person name="Kugler K."/>
            <person name="Rivarola-Duarte L."/>
            <person name="Spannagl M."/>
            <person name="Mayer K.F.X."/>
            <person name="Lu F.H."/>
            <person name="Bevan M.W."/>
            <person name="Leroy P."/>
            <person name="Li P."/>
            <person name="You F.M."/>
            <person name="Sun Q."/>
            <person name="Liu Z."/>
            <person name="Lyons E."/>
            <person name="Wicker T."/>
            <person name="Salzberg S.L."/>
            <person name="Devos K.M."/>
            <person name="Dvorak J."/>
        </authorList>
    </citation>
    <scope>NUCLEOTIDE SEQUENCE [LARGE SCALE GENOMIC DNA]</scope>
    <source>
        <strain evidence="2">cv. AL8/78</strain>
    </source>
</reference>
<dbReference type="AlphaFoldDB" id="A0A452ZVL1"/>
<dbReference type="Proteomes" id="UP000015105">
    <property type="component" value="Chromosome 1D"/>
</dbReference>
<dbReference type="Gramene" id="AET1Gv20938700.23">
    <property type="protein sequence ID" value="AET1Gv20938700.23"/>
    <property type="gene ID" value="AET1Gv20938700"/>
</dbReference>
<keyword evidence="3" id="KW-1185">Reference proteome</keyword>
<reference evidence="2" key="4">
    <citation type="submission" date="2019-03" db="UniProtKB">
        <authorList>
            <consortium name="EnsemblPlants"/>
        </authorList>
    </citation>
    <scope>IDENTIFICATION</scope>
</reference>
<sequence>LKSQMSNSDSEHLSHYGQEDSENEDDEQEDW</sequence>
<feature type="compositionally biased region" description="Acidic residues" evidence="1">
    <location>
        <begin position="19"/>
        <end position="31"/>
    </location>
</feature>
<reference evidence="2" key="5">
    <citation type="journal article" date="2021" name="G3 (Bethesda)">
        <title>Aegilops tauschii genome assembly Aet v5.0 features greater sequence contiguity and improved annotation.</title>
        <authorList>
            <person name="Wang L."/>
            <person name="Zhu T."/>
            <person name="Rodriguez J.C."/>
            <person name="Deal K.R."/>
            <person name="Dubcovsky J."/>
            <person name="McGuire P.E."/>
            <person name="Lux T."/>
            <person name="Spannagl M."/>
            <person name="Mayer K.F.X."/>
            <person name="Baldrich P."/>
            <person name="Meyers B.C."/>
            <person name="Huo N."/>
            <person name="Gu Y.Q."/>
            <person name="Zhou H."/>
            <person name="Devos K.M."/>
            <person name="Bennetzen J.L."/>
            <person name="Unver T."/>
            <person name="Budak H."/>
            <person name="Gulick P.J."/>
            <person name="Galiba G."/>
            <person name="Kalapos B."/>
            <person name="Nelson D.R."/>
            <person name="Li P."/>
            <person name="You F.M."/>
            <person name="Luo M.C."/>
            <person name="Dvorak J."/>
        </authorList>
    </citation>
    <scope>NUCLEOTIDE SEQUENCE [LARGE SCALE GENOMIC DNA]</scope>
    <source>
        <strain evidence="2">cv. AL8/78</strain>
    </source>
</reference>